<dbReference type="Proteomes" id="UP000273811">
    <property type="component" value="Unassembled WGS sequence"/>
</dbReference>
<keyword evidence="1" id="KW-0479">Metal-binding</keyword>
<dbReference type="RefSeq" id="WP_120071724.1">
    <property type="nucleotide sequence ID" value="NZ_CP126113.1"/>
</dbReference>
<dbReference type="InterPro" id="IPR002762">
    <property type="entry name" value="CbiX-like"/>
</dbReference>
<evidence type="ECO:0000313" key="3">
    <source>
        <dbReference type="EMBL" id="RWR12541.1"/>
    </source>
</evidence>
<dbReference type="InterPro" id="IPR050963">
    <property type="entry name" value="Sirohydro_Cobaltochel/CbiX"/>
</dbReference>
<evidence type="ECO:0000256" key="2">
    <source>
        <dbReference type="ARBA" id="ARBA00023239"/>
    </source>
</evidence>
<organism evidence="3 4">
    <name type="scientific">Siminovitchia fortis</name>
    <dbReference type="NCBI Taxonomy" id="254758"/>
    <lineage>
        <taxon>Bacteria</taxon>
        <taxon>Bacillati</taxon>
        <taxon>Bacillota</taxon>
        <taxon>Bacilli</taxon>
        <taxon>Bacillales</taxon>
        <taxon>Bacillaceae</taxon>
        <taxon>Siminovitchia</taxon>
    </lineage>
</organism>
<accession>A0A451GBU2</accession>
<dbReference type="PANTHER" id="PTHR33542">
    <property type="entry name" value="SIROHYDROCHLORIN FERROCHELATASE, CHLOROPLASTIC"/>
    <property type="match status" value="1"/>
</dbReference>
<dbReference type="CDD" id="cd03416">
    <property type="entry name" value="CbiX_SirB_N"/>
    <property type="match status" value="1"/>
</dbReference>
<dbReference type="GO" id="GO:0016829">
    <property type="term" value="F:lyase activity"/>
    <property type="evidence" value="ECO:0007669"/>
    <property type="project" value="UniProtKB-KW"/>
</dbReference>
<proteinExistence type="predicted"/>
<dbReference type="OrthoDB" id="9797895at2"/>
<dbReference type="Pfam" id="PF01903">
    <property type="entry name" value="CbiX"/>
    <property type="match status" value="2"/>
</dbReference>
<dbReference type="GO" id="GO:0046872">
    <property type="term" value="F:metal ion binding"/>
    <property type="evidence" value="ECO:0007669"/>
    <property type="project" value="UniProtKB-KW"/>
</dbReference>
<dbReference type="PANTHER" id="PTHR33542:SF3">
    <property type="entry name" value="SIROHYDROCHLORIN FERROCHELATASE, CHLOROPLASTIC"/>
    <property type="match status" value="1"/>
</dbReference>
<protein>
    <submittedName>
        <fullName evidence="3">Sirohydrochlorin chelatase</fullName>
    </submittedName>
</protein>
<keyword evidence="2" id="KW-0456">Lyase</keyword>
<gene>
    <name evidence="3" type="ORF">D4N35_006690</name>
</gene>
<reference evidence="3" key="1">
    <citation type="submission" date="2018-12" db="EMBL/GenBank/DDBJ databases">
        <authorList>
            <person name="Sun L."/>
            <person name="Chen Z."/>
        </authorList>
    </citation>
    <scope>NUCLEOTIDE SEQUENCE [LARGE SCALE GENOMIC DNA]</scope>
    <source>
        <strain evidence="3">DSM 16012</strain>
    </source>
</reference>
<dbReference type="EMBL" id="QYTU02000010">
    <property type="protein sequence ID" value="RWR12541.1"/>
    <property type="molecule type" value="Genomic_DNA"/>
</dbReference>
<evidence type="ECO:0000313" key="4">
    <source>
        <dbReference type="Proteomes" id="UP000273811"/>
    </source>
</evidence>
<dbReference type="Gene3D" id="3.40.50.1400">
    <property type="match status" value="2"/>
</dbReference>
<keyword evidence="4" id="KW-1185">Reference proteome</keyword>
<comment type="caution">
    <text evidence="3">The sequence shown here is derived from an EMBL/GenBank/DDBJ whole genome shotgun (WGS) entry which is preliminary data.</text>
</comment>
<name>A0A451GBU2_9BACI</name>
<dbReference type="SUPFAM" id="SSF53800">
    <property type="entry name" value="Chelatase"/>
    <property type="match status" value="1"/>
</dbReference>
<sequence length="244" mass="27243">MQAVLYVAHGSRLRAGVTEAIQFIEESKAYIDAPIQEICFLELAKPGISEGISKCVEQGASKIAIIPILLLTAGHAKKDIPEKIEMEKKQYPYIQFTYGKTFGVHPKMIDSLYDRMIEQKVPLTSDAAVLLVGRGSSDPSVKKDLTRIANQLKENYQFKQVEVSFLYGASPHVEEALNLLVDSGRKQIFVIPYLLFSGLLMTGLKSKIKELTDRNHPILLCDSLGYHPNVQEVLLERVNELIGN</sequence>
<evidence type="ECO:0000256" key="1">
    <source>
        <dbReference type="ARBA" id="ARBA00022723"/>
    </source>
</evidence>
<dbReference type="AlphaFoldDB" id="A0A451GBU2"/>
<dbReference type="CDD" id="cd03414">
    <property type="entry name" value="CbiX_SirB_C"/>
    <property type="match status" value="1"/>
</dbReference>